<sequence>MTVSGGKSKIKIGRGSAKGSDIRCGEMAGEDEEVIGVCQELDQLVLRLMSELETLQEKRQTFNNLVEQGWLSLSQSRFAMGNKSVSSLQYGHQMTPSVHIRTCVCENGSWSFEVGNIEAGKKHTPAKGLLEKPEVQELGSKEQALRRRKGGLSKKDDPPLSSDIPTEKLNSTSGEELEGAWQGDGLASAQNPLKWFGILVPQSLRQAQNSFKKGLILAGDIATLQSSIEVIQEQYRALLEKKKQLLSQDQPHVP</sequence>
<accession>A0A6P7XBG5</accession>
<reference evidence="16" key="1">
    <citation type="submission" date="2025-08" db="UniProtKB">
        <authorList>
            <consortium name="RefSeq"/>
        </authorList>
    </citation>
    <scope>IDENTIFICATION</scope>
</reference>
<evidence type="ECO:0000256" key="10">
    <source>
        <dbReference type="ARBA" id="ARBA00064380"/>
    </source>
</evidence>
<evidence type="ECO:0000256" key="6">
    <source>
        <dbReference type="ARBA" id="ARBA00023054"/>
    </source>
</evidence>
<evidence type="ECO:0000256" key="7">
    <source>
        <dbReference type="ARBA" id="ARBA00023228"/>
    </source>
</evidence>
<evidence type="ECO:0000256" key="3">
    <source>
        <dbReference type="ARBA" id="ARBA00004399"/>
    </source>
</evidence>
<gene>
    <name evidence="16" type="primary">CCDC115</name>
</gene>
<dbReference type="GeneID" id="115463463"/>
<evidence type="ECO:0000256" key="11">
    <source>
        <dbReference type="ARBA" id="ARBA00093634"/>
    </source>
</evidence>
<evidence type="ECO:0000256" key="5">
    <source>
        <dbReference type="ARBA" id="ARBA00022824"/>
    </source>
</evidence>
<evidence type="ECO:0000256" key="1">
    <source>
        <dbReference type="ARBA" id="ARBA00004177"/>
    </source>
</evidence>
<keyword evidence="5" id="KW-0256">Endoplasmic reticulum</keyword>
<comment type="subcellular location">
    <subcellularLocation>
        <location evidence="9">Cytoplasmic vesicle</location>
        <location evidence="9">COPI-coated vesicle</location>
    </subcellularLocation>
    <subcellularLocation>
        <location evidence="3">Endoplasmic reticulum-Golgi intermediate compartment</location>
    </subcellularLocation>
    <subcellularLocation>
        <location evidence="1">Endosome</location>
    </subcellularLocation>
    <subcellularLocation>
        <location evidence="2">Lysosome</location>
    </subcellularLocation>
</comment>
<dbReference type="FunFam" id="1.10.287.3240:FF:000005">
    <property type="entry name" value="coiled-coil domain-containing protein 115"/>
    <property type="match status" value="1"/>
</dbReference>
<dbReference type="Pfam" id="PF21730">
    <property type="entry name" value="Vma22_CCDC115"/>
    <property type="match status" value="1"/>
</dbReference>
<evidence type="ECO:0000256" key="13">
    <source>
        <dbReference type="SAM" id="Coils"/>
    </source>
</evidence>
<keyword evidence="6 13" id="KW-0175">Coiled coil</keyword>
<dbReference type="PANTHER" id="PTHR31996:SF2">
    <property type="entry name" value="COILED-COIL DOMAIN-CONTAINING PROTEIN 115"/>
    <property type="match status" value="1"/>
</dbReference>
<dbReference type="InterPro" id="IPR040357">
    <property type="entry name" value="Vma22/CCDC115"/>
</dbReference>
<dbReference type="CTD" id="84317"/>
<dbReference type="InParanoid" id="A0A6P7XBG5"/>
<dbReference type="Proteomes" id="UP000515156">
    <property type="component" value="Chromosome 2"/>
</dbReference>
<evidence type="ECO:0000256" key="12">
    <source>
        <dbReference type="ARBA" id="ARBA00093646"/>
    </source>
</evidence>
<dbReference type="GO" id="GO:0005764">
    <property type="term" value="C:lysosome"/>
    <property type="evidence" value="ECO:0007669"/>
    <property type="project" value="UniProtKB-SubCell"/>
</dbReference>
<dbReference type="GO" id="GO:0070072">
    <property type="term" value="P:vacuolar proton-transporting V-type ATPase complex assembly"/>
    <property type="evidence" value="ECO:0007669"/>
    <property type="project" value="InterPro"/>
</dbReference>
<dbReference type="GO" id="GO:0005793">
    <property type="term" value="C:endoplasmic reticulum-Golgi intermediate compartment"/>
    <property type="evidence" value="ECO:0007669"/>
    <property type="project" value="UniProtKB-SubCell"/>
</dbReference>
<evidence type="ECO:0000313" key="16">
    <source>
        <dbReference type="RefSeq" id="XP_030049838.1"/>
    </source>
</evidence>
<dbReference type="AlphaFoldDB" id="A0A6P7XBG5"/>
<evidence type="ECO:0000313" key="15">
    <source>
        <dbReference type="Proteomes" id="UP000515156"/>
    </source>
</evidence>
<evidence type="ECO:0000256" key="8">
    <source>
        <dbReference type="ARBA" id="ARBA00023329"/>
    </source>
</evidence>
<dbReference type="KEGG" id="muo:115463463"/>
<feature type="region of interest" description="Disordered" evidence="14">
    <location>
        <begin position="124"/>
        <end position="177"/>
    </location>
</feature>
<keyword evidence="4" id="KW-0967">Endosome</keyword>
<comment type="subunit">
    <text evidence="10">Accessory component of the multisubunit proton-transporting vacuolar (V)-ATPase protein pump.</text>
</comment>
<dbReference type="GO" id="GO:0030137">
    <property type="term" value="C:COPI-coated vesicle"/>
    <property type="evidence" value="ECO:0007669"/>
    <property type="project" value="UniProtKB-SubCell"/>
</dbReference>
<proteinExistence type="predicted"/>
<protein>
    <recommendedName>
        <fullName evidence="11">Vacuolar ATPase assembly protein VMA22</fullName>
    </recommendedName>
    <alternativeName>
        <fullName evidence="12">Coiled-coil domain-containing protein 115</fullName>
    </alternativeName>
</protein>
<dbReference type="PANTHER" id="PTHR31996">
    <property type="entry name" value="COILED-COIL DOMAIN-CONTAINING PROTEIN 115"/>
    <property type="match status" value="1"/>
</dbReference>
<keyword evidence="8" id="KW-0968">Cytoplasmic vesicle</keyword>
<dbReference type="FunCoup" id="A0A6P7XBG5">
    <property type="interactions" value="2106"/>
</dbReference>
<keyword evidence="15" id="KW-1185">Reference proteome</keyword>
<evidence type="ECO:0000256" key="2">
    <source>
        <dbReference type="ARBA" id="ARBA00004371"/>
    </source>
</evidence>
<dbReference type="GO" id="GO:0051082">
    <property type="term" value="F:unfolded protein binding"/>
    <property type="evidence" value="ECO:0007669"/>
    <property type="project" value="TreeGrafter"/>
</dbReference>
<feature type="coiled-coil region" evidence="13">
    <location>
        <begin position="221"/>
        <end position="248"/>
    </location>
</feature>
<feature type="compositionally biased region" description="Basic and acidic residues" evidence="14">
    <location>
        <begin position="129"/>
        <end position="145"/>
    </location>
</feature>
<organism evidence="15 16">
    <name type="scientific">Microcaecilia unicolor</name>
    <dbReference type="NCBI Taxonomy" id="1415580"/>
    <lineage>
        <taxon>Eukaryota</taxon>
        <taxon>Metazoa</taxon>
        <taxon>Chordata</taxon>
        <taxon>Craniata</taxon>
        <taxon>Vertebrata</taxon>
        <taxon>Euteleostomi</taxon>
        <taxon>Amphibia</taxon>
        <taxon>Gymnophiona</taxon>
        <taxon>Siphonopidae</taxon>
        <taxon>Microcaecilia</taxon>
    </lineage>
</organism>
<keyword evidence="7" id="KW-0458">Lysosome</keyword>
<dbReference type="OrthoDB" id="408631at2759"/>
<name>A0A6P7XBG5_9AMPH</name>
<evidence type="ECO:0000256" key="9">
    <source>
        <dbReference type="ARBA" id="ARBA00046287"/>
    </source>
</evidence>
<dbReference type="Gene3D" id="1.10.287.3240">
    <property type="match status" value="1"/>
</dbReference>
<feature type="coiled-coil region" evidence="13">
    <location>
        <begin position="38"/>
        <end position="65"/>
    </location>
</feature>
<dbReference type="GO" id="GO:0005768">
    <property type="term" value="C:endosome"/>
    <property type="evidence" value="ECO:0007669"/>
    <property type="project" value="UniProtKB-SubCell"/>
</dbReference>
<evidence type="ECO:0000256" key="4">
    <source>
        <dbReference type="ARBA" id="ARBA00022753"/>
    </source>
</evidence>
<evidence type="ECO:0000256" key="14">
    <source>
        <dbReference type="SAM" id="MobiDB-lite"/>
    </source>
</evidence>
<dbReference type="RefSeq" id="XP_030049838.1">
    <property type="nucleotide sequence ID" value="XM_030193978.1"/>
</dbReference>